<protein>
    <submittedName>
        <fullName evidence="1">Uncharacterized protein</fullName>
    </submittedName>
</protein>
<evidence type="ECO:0000313" key="1">
    <source>
        <dbReference type="EMBL" id="KAK1863635.1"/>
    </source>
</evidence>
<accession>A0ACC3C0H9</accession>
<name>A0ACC3C0H9_PYRYE</name>
<sequence length="118" mass="12283">MSWRAALSRSVHELRVVYCAASPASAGTREWARTHYRELKLLNPGMPIAMRPADGVSPYIAARFDNGVYRSTSTAGMDTNAVNAAVKDLAASAAAVKAATPQAFAGNGPPRPGAAAVL</sequence>
<evidence type="ECO:0000313" key="2">
    <source>
        <dbReference type="Proteomes" id="UP000798662"/>
    </source>
</evidence>
<dbReference type="Proteomes" id="UP000798662">
    <property type="component" value="Chromosome 2"/>
</dbReference>
<gene>
    <name evidence="1" type="ORF">I4F81_006189</name>
</gene>
<comment type="caution">
    <text evidence="1">The sequence shown here is derived from an EMBL/GenBank/DDBJ whole genome shotgun (WGS) entry which is preliminary data.</text>
</comment>
<proteinExistence type="predicted"/>
<organism evidence="1 2">
    <name type="scientific">Pyropia yezoensis</name>
    <name type="common">Susabi-nori</name>
    <name type="synonym">Porphyra yezoensis</name>
    <dbReference type="NCBI Taxonomy" id="2788"/>
    <lineage>
        <taxon>Eukaryota</taxon>
        <taxon>Rhodophyta</taxon>
        <taxon>Bangiophyceae</taxon>
        <taxon>Bangiales</taxon>
        <taxon>Bangiaceae</taxon>
        <taxon>Pyropia</taxon>
    </lineage>
</organism>
<keyword evidence="2" id="KW-1185">Reference proteome</keyword>
<dbReference type="EMBL" id="CM020619">
    <property type="protein sequence ID" value="KAK1863635.1"/>
    <property type="molecule type" value="Genomic_DNA"/>
</dbReference>
<reference evidence="1" key="1">
    <citation type="submission" date="2019-11" db="EMBL/GenBank/DDBJ databases">
        <title>Nori genome reveals adaptations in red seaweeds to the harsh intertidal environment.</title>
        <authorList>
            <person name="Wang D."/>
            <person name="Mao Y."/>
        </authorList>
    </citation>
    <scope>NUCLEOTIDE SEQUENCE</scope>
    <source>
        <tissue evidence="1">Gametophyte</tissue>
    </source>
</reference>